<gene>
    <name evidence="5" type="ORF">AAFC00_003584</name>
</gene>
<organism evidence="5 6">
    <name type="scientific">Neodothiora populina</name>
    <dbReference type="NCBI Taxonomy" id="2781224"/>
    <lineage>
        <taxon>Eukaryota</taxon>
        <taxon>Fungi</taxon>
        <taxon>Dikarya</taxon>
        <taxon>Ascomycota</taxon>
        <taxon>Pezizomycotina</taxon>
        <taxon>Dothideomycetes</taxon>
        <taxon>Dothideomycetidae</taxon>
        <taxon>Dothideales</taxon>
        <taxon>Dothioraceae</taxon>
        <taxon>Neodothiora</taxon>
    </lineage>
</organism>
<dbReference type="RefSeq" id="XP_069200892.1">
    <property type="nucleotide sequence ID" value="XM_069343078.1"/>
</dbReference>
<evidence type="ECO:0000256" key="1">
    <source>
        <dbReference type="ARBA" id="ARBA00003401"/>
    </source>
</evidence>
<feature type="region of interest" description="Disordered" evidence="4">
    <location>
        <begin position="1"/>
        <end position="187"/>
    </location>
</feature>
<dbReference type="GeneID" id="95977285"/>
<dbReference type="Proteomes" id="UP001562354">
    <property type="component" value="Unassembled WGS sequence"/>
</dbReference>
<feature type="compositionally biased region" description="Polar residues" evidence="4">
    <location>
        <begin position="15"/>
        <end position="30"/>
    </location>
</feature>
<evidence type="ECO:0000313" key="6">
    <source>
        <dbReference type="Proteomes" id="UP001562354"/>
    </source>
</evidence>
<comment type="subcellular location">
    <subcellularLocation>
        <location evidence="3">Nucleus</location>
    </subcellularLocation>
</comment>
<dbReference type="PANTHER" id="PTHR20835">
    <property type="entry name" value="E3 UBIQUITIN-PROTEIN LIGASE PPP1R11-RELATED"/>
    <property type="match status" value="1"/>
</dbReference>
<dbReference type="PANTHER" id="PTHR20835:SF0">
    <property type="entry name" value="E3 UBIQUITIN-PROTEIN LIGASE PPP1R11"/>
    <property type="match status" value="1"/>
</dbReference>
<comment type="similarity">
    <text evidence="2 3">Belongs to the YPI1 family.</text>
</comment>
<dbReference type="InterPro" id="IPR011107">
    <property type="entry name" value="PPI_Ypi1"/>
</dbReference>
<proteinExistence type="inferred from homology"/>
<evidence type="ECO:0000256" key="2">
    <source>
        <dbReference type="ARBA" id="ARBA00005605"/>
    </source>
</evidence>
<evidence type="ECO:0000256" key="4">
    <source>
        <dbReference type="SAM" id="MobiDB-lite"/>
    </source>
</evidence>
<accession>A0ABR3PEP0</accession>
<sequence length="187" mass="20729">MPPAPRTIHHAAAPNASNGSMTLTTAQTGPSVPFHLPSGTLRLRAASDAEPATPEPTERRRIQWAEDVIDNEGMGKKSSKVCCIYHKPREAGESSSDSSDSSDSSSDSDSEPDTSRARPTNHRSRRQHNHRHDDGDGGEECNHDHDHDHDPSHGQPRSNREGKQRERRRSPNAYERVPKRKTPKPSK</sequence>
<name>A0ABR3PEP0_9PEZI</name>
<protein>
    <recommendedName>
        <fullName evidence="3">Type 1 phosphatases regulator</fullName>
    </recommendedName>
</protein>
<evidence type="ECO:0000313" key="5">
    <source>
        <dbReference type="EMBL" id="KAL1304617.1"/>
    </source>
</evidence>
<keyword evidence="6" id="KW-1185">Reference proteome</keyword>
<reference evidence="5 6" key="1">
    <citation type="submission" date="2024-07" db="EMBL/GenBank/DDBJ databases">
        <title>Draft sequence of the Neodothiora populina.</title>
        <authorList>
            <person name="Drown D.D."/>
            <person name="Schuette U.S."/>
            <person name="Buechlein A.B."/>
            <person name="Rusch D.R."/>
            <person name="Winton L.W."/>
            <person name="Adams G.A."/>
        </authorList>
    </citation>
    <scope>NUCLEOTIDE SEQUENCE [LARGE SCALE GENOMIC DNA]</scope>
    <source>
        <strain evidence="5 6">CPC 39397</strain>
    </source>
</reference>
<feature type="compositionally biased region" description="Basic residues" evidence="4">
    <location>
        <begin position="119"/>
        <end position="130"/>
    </location>
</feature>
<feature type="compositionally biased region" description="Basic residues" evidence="4">
    <location>
        <begin position="178"/>
        <end position="187"/>
    </location>
</feature>
<feature type="compositionally biased region" description="Low complexity" evidence="4">
    <location>
        <begin position="94"/>
        <end position="105"/>
    </location>
</feature>
<comment type="function">
    <text evidence="1 3">Regulator of type 1 phosphatases which maintains protein phosphatase activity under strict control.</text>
</comment>
<evidence type="ECO:0000256" key="3">
    <source>
        <dbReference type="RuleBase" id="RU367162"/>
    </source>
</evidence>
<comment type="caution">
    <text evidence="5">The sequence shown here is derived from an EMBL/GenBank/DDBJ whole genome shotgun (WGS) entry which is preliminary data.</text>
</comment>
<feature type="compositionally biased region" description="Basic and acidic residues" evidence="4">
    <location>
        <begin position="131"/>
        <end position="164"/>
    </location>
</feature>
<dbReference type="Pfam" id="PF07491">
    <property type="entry name" value="PPI_Ypi1"/>
    <property type="match status" value="1"/>
</dbReference>
<dbReference type="EMBL" id="JBFMKM010000008">
    <property type="protein sequence ID" value="KAL1304617.1"/>
    <property type="molecule type" value="Genomic_DNA"/>
</dbReference>
<keyword evidence="3" id="KW-0539">Nucleus</keyword>